<feature type="domain" description="Haemolysin activator HlyB C-terminal" evidence="4">
    <location>
        <begin position="276"/>
        <end position="640"/>
    </location>
</feature>
<accession>A5JFL5</accession>
<keyword evidence="1" id="KW-1134">Transmembrane beta strand</keyword>
<dbReference type="Pfam" id="PF08479">
    <property type="entry name" value="POTRA_2"/>
    <property type="match status" value="1"/>
</dbReference>
<evidence type="ECO:0000313" key="6">
    <source>
        <dbReference type="EMBL" id="ABQ42352.1"/>
    </source>
</evidence>
<evidence type="ECO:0000256" key="2">
    <source>
        <dbReference type="ARBA" id="ARBA00022692"/>
    </source>
</evidence>
<protein>
    <submittedName>
        <fullName evidence="6">MhaC</fullName>
    </submittedName>
</protein>
<evidence type="ECO:0000259" key="4">
    <source>
        <dbReference type="Pfam" id="PF03865"/>
    </source>
</evidence>
<dbReference type="InterPro" id="IPR051544">
    <property type="entry name" value="TPS_OM_transporter"/>
</dbReference>
<dbReference type="EMBL" id="EF362390">
    <property type="protein sequence ID" value="ABQ42352.1"/>
    <property type="molecule type" value="Genomic_DNA"/>
</dbReference>
<dbReference type="InterPro" id="IPR013686">
    <property type="entry name" value="Polypept-transport_assoc_ShlB"/>
</dbReference>
<dbReference type="GO" id="GO:0098046">
    <property type="term" value="C:type V protein secretion system complex"/>
    <property type="evidence" value="ECO:0007669"/>
    <property type="project" value="TreeGrafter"/>
</dbReference>
<keyword evidence="2" id="KW-0812">Transmembrane</keyword>
<dbReference type="Gene3D" id="2.40.160.50">
    <property type="entry name" value="membrane protein fhac: a member of the omp85/tpsb transporter family"/>
    <property type="match status" value="1"/>
</dbReference>
<organism evidence="6">
    <name type="scientific">Moraxella catarrhalis</name>
    <name type="common">Branhamella catarrhalis</name>
    <dbReference type="NCBI Taxonomy" id="480"/>
    <lineage>
        <taxon>Bacteria</taxon>
        <taxon>Pseudomonadati</taxon>
        <taxon>Pseudomonadota</taxon>
        <taxon>Gammaproteobacteria</taxon>
        <taxon>Moraxellales</taxon>
        <taxon>Moraxellaceae</taxon>
        <taxon>Moraxella</taxon>
    </lineage>
</organism>
<dbReference type="AlphaFoldDB" id="A5JFL5"/>
<evidence type="ECO:0000259" key="5">
    <source>
        <dbReference type="Pfam" id="PF08479"/>
    </source>
</evidence>
<name>A5JFL5_MORCA</name>
<reference evidence="6" key="1">
    <citation type="journal article" date="2007" name="Infect. Immun.">
        <title>Moraxella catarrhalis strain O35E expresses two filamentous hemagglutinin-like proteins that mediate adherence to human epithelial cells.</title>
        <authorList>
            <person name="Balder R."/>
            <person name="Hassel J."/>
            <person name="Lipski S."/>
            <person name="Lafontaine E.R."/>
        </authorList>
    </citation>
    <scope>NUCLEOTIDE SEQUENCE</scope>
    <source>
        <strain evidence="6">O35E</strain>
    </source>
</reference>
<dbReference type="Gene3D" id="3.10.20.310">
    <property type="entry name" value="membrane protein fhac"/>
    <property type="match status" value="1"/>
</dbReference>
<dbReference type="Pfam" id="PF03865">
    <property type="entry name" value="ShlB"/>
    <property type="match status" value="1"/>
</dbReference>
<dbReference type="PANTHER" id="PTHR34597:SF3">
    <property type="entry name" value="OUTER MEMBRANE TRANSPORTER CDIB"/>
    <property type="match status" value="1"/>
</dbReference>
<proteinExistence type="predicted"/>
<dbReference type="InterPro" id="IPR005565">
    <property type="entry name" value="Hemolysn_activator_HlyB_C"/>
</dbReference>
<dbReference type="PANTHER" id="PTHR34597">
    <property type="entry name" value="SLR1661 PROTEIN"/>
    <property type="match status" value="1"/>
</dbReference>
<feature type="domain" description="Polypeptide-transport-associated ShlB-type" evidence="5">
    <location>
        <begin position="154"/>
        <end position="204"/>
    </location>
</feature>
<keyword evidence="1" id="KW-0472">Membrane</keyword>
<keyword evidence="3" id="KW-0998">Cell outer membrane</keyword>
<sequence>MMTTSFYNVTKILLPMSLVSQGQDKPMRFIPFAVTLLSFSGFSIFSVAKAQIAPDPTKANLSAITDDRRQAALAHLARQDLAATDDDMGVDINQTNINQPNWQDDKNGDSCFLVDEIDFVIEGGEDKHILGMTPSNLRSFLLSPLLDWTKPTYALNHCINNHNLSLIVDIAHNELLKRGYLTSSISIEEQDLATKKLTLTVHAGKVKKVILADASKTPTYVKAAIPLKFNQAFRLSYLEQGLDNLKRIDPTATAQIIPSSSSNVANDIDINTTNLGFSDLLIRMDRSQSAVFGINIDNSLSKDYGNYLISANVRANNLMHLNDEWNLSANYPLARLIDAAQNDLGVQVGKDRQVNYHASLTIPYGLYKFSATHSHHQYQQFLEGLHAPLTYHGTSKTSSIGLSRLLHRDGNQKTEGYIKVNHKRSSNYIDDVNLEVQNRRTTGYNIGITHQHHLHQGGYLYANLDYQQGTGALKAKPAPEEHIYDAFGRQLPSEGFAKAPIWSLYTSFQKPFVLNNPNDTEQAQDKATANKPIYTSIPLTYTARLQAQYAKQLPVPSDLFYLGGRYSIKGIKEGNYLSGEHGFSLSQELAWQLPLQNLNQHFSTNANSAQLYASIDQGYAYGKNTLNNQRHILAGAVGMRYYFQGSQDPRIQETQNGLTHFKESNTYLNNTPTTAHLDIFIGKGIKTPEFMKKETVVGVSASIEF</sequence>
<evidence type="ECO:0000256" key="3">
    <source>
        <dbReference type="ARBA" id="ARBA00023237"/>
    </source>
</evidence>
<dbReference type="GO" id="GO:0046819">
    <property type="term" value="P:protein secretion by the type V secretion system"/>
    <property type="evidence" value="ECO:0007669"/>
    <property type="project" value="TreeGrafter"/>
</dbReference>
<evidence type="ECO:0000256" key="1">
    <source>
        <dbReference type="ARBA" id="ARBA00022452"/>
    </source>
</evidence>
<dbReference type="GO" id="GO:0008320">
    <property type="term" value="F:protein transmembrane transporter activity"/>
    <property type="evidence" value="ECO:0007669"/>
    <property type="project" value="TreeGrafter"/>
</dbReference>